<dbReference type="SUPFAM" id="SSF69318">
    <property type="entry name" value="Integrin alpha N-terminal domain"/>
    <property type="match status" value="1"/>
</dbReference>
<sequence>MRKKAGIAIITIIIFGLGVFAFSQDKIKRENNLGVKEDNKLLQYFISLYPDKEVLKCGYGDVDGDDRKDLVVIFNNSKRSNGMVVVLDKEGKYEITGELPAPIDNQKIEFKDIDETKPLEFIVSGSKDGQFGYAIFRVEGLEVKNLFGEGMRDCC</sequence>
<organism evidence="1 2">
    <name type="scientific">Tissierella creatinophila DSM 6911</name>
    <dbReference type="NCBI Taxonomy" id="1123403"/>
    <lineage>
        <taxon>Bacteria</taxon>
        <taxon>Bacillati</taxon>
        <taxon>Bacillota</taxon>
        <taxon>Tissierellia</taxon>
        <taxon>Tissierellales</taxon>
        <taxon>Tissierellaceae</taxon>
        <taxon>Tissierella</taxon>
    </lineage>
</organism>
<dbReference type="EMBL" id="LTDM01000052">
    <property type="protein sequence ID" value="OLS02010.1"/>
    <property type="molecule type" value="Genomic_DNA"/>
</dbReference>
<comment type="caution">
    <text evidence="1">The sequence shown here is derived from an EMBL/GenBank/DDBJ whole genome shotgun (WGS) entry which is preliminary data.</text>
</comment>
<proteinExistence type="predicted"/>
<evidence type="ECO:0008006" key="3">
    <source>
        <dbReference type="Google" id="ProtNLM"/>
    </source>
</evidence>
<dbReference type="OrthoDB" id="1701802at2"/>
<dbReference type="RefSeq" id="WP_075727681.1">
    <property type="nucleotide sequence ID" value="NZ_LTDM01000052.1"/>
</dbReference>
<dbReference type="NCBIfam" id="NF040734">
    <property type="entry name" value="CC-COOH_SaoC"/>
    <property type="match status" value="1"/>
</dbReference>
<reference evidence="1 2" key="1">
    <citation type="submission" date="2016-02" db="EMBL/GenBank/DDBJ databases">
        <title>Genome sequence of Tissierella creatinophila DSM 6911.</title>
        <authorList>
            <person name="Poehlein A."/>
            <person name="Daniel R."/>
        </authorList>
    </citation>
    <scope>NUCLEOTIDE SEQUENCE [LARGE SCALE GENOMIC DNA]</scope>
    <source>
        <strain evidence="1 2">DSM 6911</strain>
    </source>
</reference>
<gene>
    <name evidence="1" type="ORF">TICRE_20280</name>
</gene>
<evidence type="ECO:0000313" key="1">
    <source>
        <dbReference type="EMBL" id="OLS02010.1"/>
    </source>
</evidence>
<protein>
    <recommendedName>
        <fullName evidence="3">FG-GAP repeat protein</fullName>
    </recommendedName>
</protein>
<dbReference type="Proteomes" id="UP000186112">
    <property type="component" value="Unassembled WGS sequence"/>
</dbReference>
<keyword evidence="2" id="KW-1185">Reference proteome</keyword>
<dbReference type="AlphaFoldDB" id="A0A1U7M436"/>
<accession>A0A1U7M436</accession>
<name>A0A1U7M436_TISCR</name>
<evidence type="ECO:0000313" key="2">
    <source>
        <dbReference type="Proteomes" id="UP000186112"/>
    </source>
</evidence>
<dbReference type="InterPro" id="IPR028994">
    <property type="entry name" value="Integrin_alpha_N"/>
</dbReference>